<dbReference type="GO" id="GO:0008270">
    <property type="term" value="F:zinc ion binding"/>
    <property type="evidence" value="ECO:0007669"/>
    <property type="project" value="UniProtKB-UniRule"/>
</dbReference>
<evidence type="ECO:0000256" key="11">
    <source>
        <dbReference type="ARBA" id="ARBA00023146"/>
    </source>
</evidence>
<dbReference type="PRINTS" id="PR00983">
    <property type="entry name" value="TRNASYNTHCYS"/>
</dbReference>
<evidence type="ECO:0000256" key="12">
    <source>
        <dbReference type="HAMAP-Rule" id="MF_00041"/>
    </source>
</evidence>
<dbReference type="Gene3D" id="1.20.120.1910">
    <property type="entry name" value="Cysteine-tRNA ligase, C-terminal anti-codon recognition domain"/>
    <property type="match status" value="1"/>
</dbReference>
<comment type="subunit">
    <text evidence="3 12">Monomer.</text>
</comment>
<dbReference type="Gene3D" id="3.40.50.620">
    <property type="entry name" value="HUPs"/>
    <property type="match status" value="1"/>
</dbReference>
<evidence type="ECO:0000256" key="5">
    <source>
        <dbReference type="ARBA" id="ARBA00022598"/>
    </source>
</evidence>
<dbReference type="EMBL" id="JAGFBV010000028">
    <property type="protein sequence ID" value="MBP4139512.1"/>
    <property type="molecule type" value="Genomic_DNA"/>
</dbReference>
<dbReference type="HAMAP" id="MF_00041">
    <property type="entry name" value="Cys_tRNA_synth"/>
    <property type="match status" value="1"/>
</dbReference>
<dbReference type="GO" id="GO:0005829">
    <property type="term" value="C:cytosol"/>
    <property type="evidence" value="ECO:0007669"/>
    <property type="project" value="TreeGrafter"/>
</dbReference>
<gene>
    <name evidence="12" type="primary">cysS</name>
    <name evidence="14" type="ORF">J3495_15655</name>
</gene>
<dbReference type="GO" id="GO:0006423">
    <property type="term" value="P:cysteinyl-tRNA aminoacylation"/>
    <property type="evidence" value="ECO:0007669"/>
    <property type="project" value="UniProtKB-UniRule"/>
</dbReference>
<feature type="short sequence motif" description="'KMSKS' region" evidence="12">
    <location>
        <begin position="287"/>
        <end position="291"/>
    </location>
</feature>
<feature type="binding site" evidence="12">
    <location>
        <position position="230"/>
    </location>
    <ligand>
        <name>Zn(2+)</name>
        <dbReference type="ChEBI" id="CHEBI:29105"/>
    </ligand>
</feature>
<organism evidence="14 15">
    <name type="scientific">Flavobacterium geliluteum</name>
    <dbReference type="NCBI Taxonomy" id="2816120"/>
    <lineage>
        <taxon>Bacteria</taxon>
        <taxon>Pseudomonadati</taxon>
        <taxon>Bacteroidota</taxon>
        <taxon>Flavobacteriia</taxon>
        <taxon>Flavobacteriales</taxon>
        <taxon>Flavobacteriaceae</taxon>
        <taxon>Flavobacterium</taxon>
    </lineage>
</organism>
<comment type="catalytic activity">
    <reaction evidence="12">
        <text>tRNA(Cys) + L-cysteine + ATP = L-cysteinyl-tRNA(Cys) + AMP + diphosphate</text>
        <dbReference type="Rhea" id="RHEA:17773"/>
        <dbReference type="Rhea" id="RHEA-COMP:9661"/>
        <dbReference type="Rhea" id="RHEA-COMP:9679"/>
        <dbReference type="ChEBI" id="CHEBI:30616"/>
        <dbReference type="ChEBI" id="CHEBI:33019"/>
        <dbReference type="ChEBI" id="CHEBI:35235"/>
        <dbReference type="ChEBI" id="CHEBI:78442"/>
        <dbReference type="ChEBI" id="CHEBI:78517"/>
        <dbReference type="ChEBI" id="CHEBI:456215"/>
        <dbReference type="EC" id="6.1.1.16"/>
    </reaction>
</comment>
<dbReference type="InterPro" id="IPR015803">
    <property type="entry name" value="Cys-tRNA-ligase"/>
</dbReference>
<dbReference type="Pfam" id="PF01406">
    <property type="entry name" value="tRNA-synt_1e"/>
    <property type="match status" value="1"/>
</dbReference>
<comment type="caution">
    <text evidence="14">The sequence shown here is derived from an EMBL/GenBank/DDBJ whole genome shotgun (WGS) entry which is preliminary data.</text>
</comment>
<dbReference type="InterPro" id="IPR024909">
    <property type="entry name" value="Cys-tRNA/MSH_ligase"/>
</dbReference>
<dbReference type="CDD" id="cd00672">
    <property type="entry name" value="CysRS_core"/>
    <property type="match status" value="1"/>
</dbReference>
<dbReference type="RefSeq" id="WP_210667480.1">
    <property type="nucleotide sequence ID" value="NZ_JAGFBV010000028.1"/>
</dbReference>
<dbReference type="GO" id="GO:0005524">
    <property type="term" value="F:ATP binding"/>
    <property type="evidence" value="ECO:0007669"/>
    <property type="project" value="UniProtKB-UniRule"/>
</dbReference>
<evidence type="ECO:0000256" key="4">
    <source>
        <dbReference type="ARBA" id="ARBA00022490"/>
    </source>
</evidence>
<dbReference type="PANTHER" id="PTHR10890:SF3">
    <property type="entry name" value="CYSTEINE--TRNA LIGASE, CYTOPLASMIC"/>
    <property type="match status" value="1"/>
</dbReference>
<keyword evidence="6 12" id="KW-0479">Metal-binding</keyword>
<feature type="binding site" evidence="12">
    <location>
        <position position="290"/>
    </location>
    <ligand>
        <name>ATP</name>
        <dbReference type="ChEBI" id="CHEBI:30616"/>
    </ligand>
</feature>
<evidence type="ECO:0000256" key="8">
    <source>
        <dbReference type="ARBA" id="ARBA00022833"/>
    </source>
</evidence>
<dbReference type="InterPro" id="IPR009080">
    <property type="entry name" value="tRNAsynth_Ia_anticodon-bd"/>
</dbReference>
<evidence type="ECO:0000256" key="3">
    <source>
        <dbReference type="ARBA" id="ARBA00011245"/>
    </source>
</evidence>
<keyword evidence="9 12" id="KW-0067">ATP-binding</keyword>
<name>A0A941AZX8_9FLAO</name>
<dbReference type="Proteomes" id="UP000675047">
    <property type="component" value="Unassembled WGS sequence"/>
</dbReference>
<evidence type="ECO:0000313" key="14">
    <source>
        <dbReference type="EMBL" id="MBP4139512.1"/>
    </source>
</evidence>
<dbReference type="InterPro" id="IPR015273">
    <property type="entry name" value="Cys-tRNA-synt_Ia_DALR"/>
</dbReference>
<sequence length="517" mass="58462">MPLYTSQSLKIYNSLSGEKENFNPIHEGNVGMYVCGPTVYSNVHLGNVRTFMSFDVIFRYFLHLGYKVRYVRNITDVGHIVDDVDEGEDKIAKKARLEQLEPMEVVQRYTVDFHEILKAFNFLPPSIEPTATGHIIEQIEIIKKIIATGIGYEANGSVYFDVVKYNETKNYGVLSGRNIDDMLANTRDLDGQSDKRNPQDFALWKKAEPQHIMRWPSPWSDGFPGWHLECTAMSTKYLGNHFDIHGGGMDLKFPHHECEIAQNEACTGQSPVNYWMHANMLTLNGKKMAKSTGNNILPGEILSGDNTILSKAFSASVTRFFMLQAHYRSILDFSDDAIVAAEKGYKRLMEAVDELKEAIKKFEQPKEFKNHTLKTDILISNIFGTGENNLDIHTWRNSCYEAMNDDFNTPILIAHLFEGVRFVNLIKDQKASLNDEDLKLFASTMHAFVFDVLGLSDENVADGNNDKLEGVVNMLIGMRNQARADKNFALSDQIRDQLIALGIQLKDGKEGTSFSVN</sequence>
<dbReference type="SUPFAM" id="SSF47323">
    <property type="entry name" value="Anticodon-binding domain of a subclass of class I aminoacyl-tRNA synthetases"/>
    <property type="match status" value="1"/>
</dbReference>
<keyword evidence="10 12" id="KW-0648">Protein biosynthesis</keyword>
<reference evidence="14 15" key="1">
    <citation type="submission" date="2021-03" db="EMBL/GenBank/DDBJ databases">
        <title>Flavobacterium Flabelliformis Sp. Nov. And Flavobacterium Geliluteum Sp. Nov., Two Novel Multidrug Resistant Psychrophilic Species Isolated From Antarctica.</title>
        <authorList>
            <person name="Kralova S."/>
            <person name="Busse H.J."/>
            <person name="Bezdicek M."/>
            <person name="Nykrynova M."/>
            <person name="Kroupova E."/>
            <person name="Krsek D."/>
            <person name="Sedlacek I."/>
        </authorList>
    </citation>
    <scope>NUCLEOTIDE SEQUENCE [LARGE SCALE GENOMIC DNA]</scope>
    <source>
        <strain evidence="14 15">P7388</strain>
    </source>
</reference>
<dbReference type="AlphaFoldDB" id="A0A941AZX8"/>
<dbReference type="SMART" id="SM00840">
    <property type="entry name" value="DALR_2"/>
    <property type="match status" value="1"/>
</dbReference>
<proteinExistence type="inferred from homology"/>
<feature type="short sequence motif" description="'HIGH' region" evidence="12">
    <location>
        <begin position="37"/>
        <end position="47"/>
    </location>
</feature>
<keyword evidence="11 12" id="KW-0030">Aminoacyl-tRNA synthetase</keyword>
<accession>A0A941AZX8</accession>
<dbReference type="GO" id="GO:0004817">
    <property type="term" value="F:cysteine-tRNA ligase activity"/>
    <property type="evidence" value="ECO:0007669"/>
    <property type="project" value="UniProtKB-UniRule"/>
</dbReference>
<keyword evidence="15" id="KW-1185">Reference proteome</keyword>
<dbReference type="SUPFAM" id="SSF52374">
    <property type="entry name" value="Nucleotidylyl transferase"/>
    <property type="match status" value="1"/>
</dbReference>
<keyword evidence="8 12" id="KW-0862">Zinc</keyword>
<feature type="domain" description="Cysteinyl-tRNA synthetase class Ia DALR" evidence="13">
    <location>
        <begin position="398"/>
        <end position="461"/>
    </location>
</feature>
<keyword evidence="4 12" id="KW-0963">Cytoplasm</keyword>
<evidence type="ECO:0000256" key="6">
    <source>
        <dbReference type="ARBA" id="ARBA00022723"/>
    </source>
</evidence>
<evidence type="ECO:0000256" key="10">
    <source>
        <dbReference type="ARBA" id="ARBA00022917"/>
    </source>
</evidence>
<protein>
    <recommendedName>
        <fullName evidence="12">Cysteine--tRNA ligase</fullName>
        <ecNumber evidence="12">6.1.1.16</ecNumber>
    </recommendedName>
    <alternativeName>
        <fullName evidence="12">Cysteinyl-tRNA synthetase</fullName>
        <shortName evidence="12">CysRS</shortName>
    </alternativeName>
</protein>
<keyword evidence="7 12" id="KW-0547">Nucleotide-binding</keyword>
<dbReference type="NCBIfam" id="TIGR00435">
    <property type="entry name" value="cysS"/>
    <property type="match status" value="1"/>
</dbReference>
<evidence type="ECO:0000256" key="2">
    <source>
        <dbReference type="ARBA" id="ARBA00005594"/>
    </source>
</evidence>
<dbReference type="InterPro" id="IPR032678">
    <property type="entry name" value="tRNA-synt_1_cat_dom"/>
</dbReference>
<evidence type="ECO:0000259" key="13">
    <source>
        <dbReference type="SMART" id="SM00840"/>
    </source>
</evidence>
<dbReference type="PANTHER" id="PTHR10890">
    <property type="entry name" value="CYSTEINYL-TRNA SYNTHETASE"/>
    <property type="match status" value="1"/>
</dbReference>
<comment type="cofactor">
    <cofactor evidence="12">
        <name>Zn(2+)</name>
        <dbReference type="ChEBI" id="CHEBI:29105"/>
    </cofactor>
    <text evidence="12">Binds 1 zinc ion per subunit.</text>
</comment>
<dbReference type="EC" id="6.1.1.16" evidence="12"/>
<dbReference type="InterPro" id="IPR014729">
    <property type="entry name" value="Rossmann-like_a/b/a_fold"/>
</dbReference>
<comment type="similarity">
    <text evidence="2 12">Belongs to the class-I aminoacyl-tRNA synthetase family.</text>
</comment>
<evidence type="ECO:0000256" key="1">
    <source>
        <dbReference type="ARBA" id="ARBA00004496"/>
    </source>
</evidence>
<feature type="binding site" evidence="12">
    <location>
        <position position="255"/>
    </location>
    <ligand>
        <name>Zn(2+)</name>
        <dbReference type="ChEBI" id="CHEBI:29105"/>
    </ligand>
</feature>
<feature type="binding site" evidence="12">
    <location>
        <position position="35"/>
    </location>
    <ligand>
        <name>Zn(2+)</name>
        <dbReference type="ChEBI" id="CHEBI:29105"/>
    </ligand>
</feature>
<evidence type="ECO:0000256" key="9">
    <source>
        <dbReference type="ARBA" id="ARBA00022840"/>
    </source>
</evidence>
<evidence type="ECO:0000256" key="7">
    <source>
        <dbReference type="ARBA" id="ARBA00022741"/>
    </source>
</evidence>
<dbReference type="Pfam" id="PF09190">
    <property type="entry name" value="DALR_2"/>
    <property type="match status" value="1"/>
</dbReference>
<comment type="subcellular location">
    <subcellularLocation>
        <location evidence="1 12">Cytoplasm</location>
    </subcellularLocation>
</comment>
<keyword evidence="5 12" id="KW-0436">Ligase</keyword>
<evidence type="ECO:0000313" key="15">
    <source>
        <dbReference type="Proteomes" id="UP000675047"/>
    </source>
</evidence>
<feature type="binding site" evidence="12">
    <location>
        <position position="259"/>
    </location>
    <ligand>
        <name>Zn(2+)</name>
        <dbReference type="ChEBI" id="CHEBI:29105"/>
    </ligand>
</feature>